<evidence type="ECO:0000256" key="9">
    <source>
        <dbReference type="HAMAP-Rule" id="MF_00161"/>
    </source>
</evidence>
<dbReference type="UniPathway" id="UPA00665"/>
<dbReference type="Proteomes" id="UP000565572">
    <property type="component" value="Unassembled WGS sequence"/>
</dbReference>
<keyword evidence="4 9" id="KW-0812">Transmembrane</keyword>
<gene>
    <name evidence="9" type="primary">lspA</name>
    <name evidence="12" type="ORF">FHX39_001530</name>
</gene>
<evidence type="ECO:0000256" key="11">
    <source>
        <dbReference type="RuleBase" id="RU004181"/>
    </source>
</evidence>
<dbReference type="GO" id="GO:0006508">
    <property type="term" value="P:proteolysis"/>
    <property type="evidence" value="ECO:0007669"/>
    <property type="project" value="UniProtKB-KW"/>
</dbReference>
<dbReference type="NCBIfam" id="TIGR00077">
    <property type="entry name" value="lspA"/>
    <property type="match status" value="1"/>
</dbReference>
<dbReference type="PANTHER" id="PTHR33695:SF1">
    <property type="entry name" value="LIPOPROTEIN SIGNAL PEPTIDASE"/>
    <property type="match status" value="1"/>
</dbReference>
<evidence type="ECO:0000256" key="1">
    <source>
        <dbReference type="ARBA" id="ARBA00006139"/>
    </source>
</evidence>
<feature type="active site" evidence="9">
    <location>
        <position position="143"/>
    </location>
</feature>
<keyword evidence="3 9" id="KW-0645">Protease</keyword>
<comment type="caution">
    <text evidence="12">The sequence shown here is derived from an EMBL/GenBank/DDBJ whole genome shotgun (WGS) entry which is preliminary data.</text>
</comment>
<dbReference type="GO" id="GO:0005886">
    <property type="term" value="C:plasma membrane"/>
    <property type="evidence" value="ECO:0007669"/>
    <property type="project" value="UniProtKB-SubCell"/>
</dbReference>
<dbReference type="InterPro" id="IPR001872">
    <property type="entry name" value="Peptidase_A8"/>
</dbReference>
<keyword evidence="8 9" id="KW-0472">Membrane</keyword>
<dbReference type="PANTHER" id="PTHR33695">
    <property type="entry name" value="LIPOPROTEIN SIGNAL PEPTIDASE"/>
    <property type="match status" value="1"/>
</dbReference>
<feature type="transmembrane region" description="Helical" evidence="9">
    <location>
        <begin position="139"/>
        <end position="158"/>
    </location>
</feature>
<dbReference type="PROSITE" id="PS00855">
    <property type="entry name" value="SPASE_II"/>
    <property type="match status" value="1"/>
</dbReference>
<reference evidence="12 13" key="1">
    <citation type="submission" date="2020-08" db="EMBL/GenBank/DDBJ databases">
        <title>Sequencing the genomes of 1000 actinobacteria strains.</title>
        <authorList>
            <person name="Klenk H.-P."/>
        </authorList>
    </citation>
    <scope>NUCLEOTIDE SEQUENCE [LARGE SCALE GENOMIC DNA]</scope>
    <source>
        <strain evidence="12 13">DSM 11053</strain>
    </source>
</reference>
<feature type="active site" evidence="9">
    <location>
        <position position="129"/>
    </location>
</feature>
<comment type="function">
    <text evidence="9 10">This protein specifically catalyzes the removal of signal peptides from prolipoproteins.</text>
</comment>
<evidence type="ECO:0000313" key="13">
    <source>
        <dbReference type="Proteomes" id="UP000565572"/>
    </source>
</evidence>
<evidence type="ECO:0000256" key="4">
    <source>
        <dbReference type="ARBA" id="ARBA00022692"/>
    </source>
</evidence>
<accession>A0A7W5P781</accession>
<evidence type="ECO:0000256" key="6">
    <source>
        <dbReference type="ARBA" id="ARBA00022801"/>
    </source>
</evidence>
<dbReference type="PRINTS" id="PR00781">
    <property type="entry name" value="LIPOSIGPTASE"/>
</dbReference>
<proteinExistence type="inferred from homology"/>
<dbReference type="RefSeq" id="WP_232530595.1">
    <property type="nucleotide sequence ID" value="NZ_JACHZG010000001.1"/>
</dbReference>
<feature type="transmembrane region" description="Helical" evidence="9">
    <location>
        <begin position="100"/>
        <end position="119"/>
    </location>
</feature>
<dbReference type="AlphaFoldDB" id="A0A7W5P781"/>
<name>A0A7W5P781_9ACTN</name>
<evidence type="ECO:0000256" key="3">
    <source>
        <dbReference type="ARBA" id="ARBA00022670"/>
    </source>
</evidence>
<comment type="similarity">
    <text evidence="1 9 11">Belongs to the peptidase A8 family.</text>
</comment>
<keyword evidence="5 9" id="KW-0064">Aspartyl protease</keyword>
<evidence type="ECO:0000256" key="8">
    <source>
        <dbReference type="ARBA" id="ARBA00023136"/>
    </source>
</evidence>
<comment type="catalytic activity">
    <reaction evidence="9 10">
        <text>Release of signal peptides from bacterial membrane prolipoproteins. Hydrolyzes -Xaa-Yaa-Zaa-|-(S,diacylglyceryl)Cys-, in which Xaa is hydrophobic (preferably Leu), and Yaa (Ala or Ser) and Zaa (Gly or Ala) have small, neutral side chains.</text>
        <dbReference type="EC" id="3.4.23.36"/>
    </reaction>
</comment>
<keyword evidence="7 9" id="KW-1133">Transmembrane helix</keyword>
<evidence type="ECO:0000256" key="7">
    <source>
        <dbReference type="ARBA" id="ARBA00022989"/>
    </source>
</evidence>
<dbReference type="EMBL" id="JACHZG010000001">
    <property type="protein sequence ID" value="MBB3326586.1"/>
    <property type="molecule type" value="Genomic_DNA"/>
</dbReference>
<evidence type="ECO:0000256" key="2">
    <source>
        <dbReference type="ARBA" id="ARBA00022475"/>
    </source>
</evidence>
<sequence length="174" mass="18432">MTMTRTESQAKSRPLTARRLLLTVALGLAGVDLAAKAAAQRLLSAGRVVDLGPLDLRLVYNPGTAFSLGATLPAPLIVTAVAVIVAAVAVFAWREAAHAALLMVLGLALVLAGAIANLIDRLDDGVVTDYLHSGWWPTFNLADVFITVGAVVVLTSLFRPTPRTVDHRPQSRFE</sequence>
<keyword evidence="2 9" id="KW-1003">Cell membrane</keyword>
<evidence type="ECO:0000256" key="5">
    <source>
        <dbReference type="ARBA" id="ARBA00022750"/>
    </source>
</evidence>
<comment type="caution">
    <text evidence="9">Lacks conserved residue(s) required for the propagation of feature annotation.</text>
</comment>
<evidence type="ECO:0000313" key="12">
    <source>
        <dbReference type="EMBL" id="MBB3326586.1"/>
    </source>
</evidence>
<dbReference type="GO" id="GO:0004190">
    <property type="term" value="F:aspartic-type endopeptidase activity"/>
    <property type="evidence" value="ECO:0007669"/>
    <property type="project" value="UniProtKB-UniRule"/>
</dbReference>
<keyword evidence="13" id="KW-1185">Reference proteome</keyword>
<evidence type="ECO:0000256" key="10">
    <source>
        <dbReference type="RuleBase" id="RU000594"/>
    </source>
</evidence>
<dbReference type="EC" id="3.4.23.36" evidence="9"/>
<dbReference type="HAMAP" id="MF_00161">
    <property type="entry name" value="LspA"/>
    <property type="match status" value="1"/>
</dbReference>
<dbReference type="Pfam" id="PF01252">
    <property type="entry name" value="Peptidase_A8"/>
    <property type="match status" value="1"/>
</dbReference>
<keyword evidence="6 9" id="KW-0378">Hydrolase</keyword>
<comment type="pathway">
    <text evidence="9">Protein modification; lipoprotein biosynthesis (signal peptide cleavage).</text>
</comment>
<protein>
    <recommendedName>
        <fullName evidence="9">Lipoprotein signal peptidase</fullName>
        <ecNumber evidence="9">3.4.23.36</ecNumber>
    </recommendedName>
    <alternativeName>
        <fullName evidence="9">Prolipoprotein signal peptidase</fullName>
    </alternativeName>
    <alternativeName>
        <fullName evidence="9">Signal peptidase II</fullName>
        <shortName evidence="9">SPase II</shortName>
    </alternativeName>
</protein>
<comment type="subcellular location">
    <subcellularLocation>
        <location evidence="9">Cell membrane</location>
        <topology evidence="9">Multi-pass membrane protein</topology>
    </subcellularLocation>
</comment>
<feature type="transmembrane region" description="Helical" evidence="9">
    <location>
        <begin position="63"/>
        <end position="93"/>
    </location>
</feature>
<organism evidence="12 13">
    <name type="scientific">Microlunatus antarcticus</name>
    <dbReference type="NCBI Taxonomy" id="53388"/>
    <lineage>
        <taxon>Bacteria</taxon>
        <taxon>Bacillati</taxon>
        <taxon>Actinomycetota</taxon>
        <taxon>Actinomycetes</taxon>
        <taxon>Propionibacteriales</taxon>
        <taxon>Propionibacteriaceae</taxon>
        <taxon>Microlunatus</taxon>
    </lineage>
</organism>